<evidence type="ECO:0000256" key="1">
    <source>
        <dbReference type="ARBA" id="ARBA00022741"/>
    </source>
</evidence>
<evidence type="ECO:0000313" key="4">
    <source>
        <dbReference type="Proteomes" id="UP001497516"/>
    </source>
</evidence>
<dbReference type="GO" id="GO:0034605">
    <property type="term" value="P:cellular response to heat"/>
    <property type="evidence" value="ECO:0007669"/>
    <property type="project" value="TreeGrafter"/>
</dbReference>
<dbReference type="Gene3D" id="3.40.50.300">
    <property type="entry name" value="P-loop containing nucleotide triphosphate hydrolases"/>
    <property type="match status" value="1"/>
</dbReference>
<name>A0AAV2EZP6_9ROSI</name>
<protein>
    <submittedName>
        <fullName evidence="3">Uncharacterized protein</fullName>
    </submittedName>
</protein>
<dbReference type="PANTHER" id="PTHR11638:SF189">
    <property type="entry name" value="CLP R DOMAIN-CONTAINING PROTEIN"/>
    <property type="match status" value="1"/>
</dbReference>
<keyword evidence="4" id="KW-1185">Reference proteome</keyword>
<organism evidence="3 4">
    <name type="scientific">Linum trigynum</name>
    <dbReference type="NCBI Taxonomy" id="586398"/>
    <lineage>
        <taxon>Eukaryota</taxon>
        <taxon>Viridiplantae</taxon>
        <taxon>Streptophyta</taxon>
        <taxon>Embryophyta</taxon>
        <taxon>Tracheophyta</taxon>
        <taxon>Spermatophyta</taxon>
        <taxon>Magnoliopsida</taxon>
        <taxon>eudicotyledons</taxon>
        <taxon>Gunneridae</taxon>
        <taxon>Pentapetalae</taxon>
        <taxon>rosids</taxon>
        <taxon>fabids</taxon>
        <taxon>Malpighiales</taxon>
        <taxon>Linaceae</taxon>
        <taxon>Linum</taxon>
    </lineage>
</organism>
<accession>A0AAV2EZP6</accession>
<reference evidence="3 4" key="1">
    <citation type="submission" date="2024-04" db="EMBL/GenBank/DDBJ databases">
        <authorList>
            <person name="Fracassetti M."/>
        </authorList>
    </citation>
    <scope>NUCLEOTIDE SEQUENCE [LARGE SCALE GENOMIC DNA]</scope>
</reference>
<evidence type="ECO:0000313" key="3">
    <source>
        <dbReference type="EMBL" id="CAL1391354.1"/>
    </source>
</evidence>
<dbReference type="EMBL" id="OZ034819">
    <property type="protein sequence ID" value="CAL1391354.1"/>
    <property type="molecule type" value="Genomic_DNA"/>
</dbReference>
<evidence type="ECO:0000256" key="2">
    <source>
        <dbReference type="ARBA" id="ARBA00022840"/>
    </source>
</evidence>
<dbReference type="Proteomes" id="UP001497516">
    <property type="component" value="Chromosome 6"/>
</dbReference>
<proteinExistence type="predicted"/>
<dbReference type="GO" id="GO:0005737">
    <property type="term" value="C:cytoplasm"/>
    <property type="evidence" value="ECO:0007669"/>
    <property type="project" value="TreeGrafter"/>
</dbReference>
<gene>
    <name evidence="3" type="ORF">LTRI10_LOCUS32081</name>
</gene>
<keyword evidence="2" id="KW-0067">ATP-binding</keyword>
<dbReference type="PANTHER" id="PTHR11638">
    <property type="entry name" value="ATP-DEPENDENT CLP PROTEASE"/>
    <property type="match status" value="1"/>
</dbReference>
<dbReference type="AlphaFoldDB" id="A0AAV2EZP6"/>
<dbReference type="SUPFAM" id="SSF52540">
    <property type="entry name" value="P-loop containing nucleoside triphosphate hydrolases"/>
    <property type="match status" value="1"/>
</dbReference>
<dbReference type="InterPro" id="IPR027417">
    <property type="entry name" value="P-loop_NTPase"/>
</dbReference>
<dbReference type="GO" id="GO:0005524">
    <property type="term" value="F:ATP binding"/>
    <property type="evidence" value="ECO:0007669"/>
    <property type="project" value="UniProtKB-KW"/>
</dbReference>
<dbReference type="InterPro" id="IPR050130">
    <property type="entry name" value="ClpA_ClpB"/>
</dbReference>
<sequence>MEQLEKKQQGDNHLCIDFLDKYGPYGKLDPVTRRQQEIKRVVQFLYKCKRCNPCLVGDPDVGKTVIVEGLAAKIVGQAVPPKLLGNKVL</sequence>
<dbReference type="GO" id="GO:0016887">
    <property type="term" value="F:ATP hydrolysis activity"/>
    <property type="evidence" value="ECO:0007669"/>
    <property type="project" value="TreeGrafter"/>
</dbReference>
<keyword evidence="1" id="KW-0547">Nucleotide-binding</keyword>